<dbReference type="RefSeq" id="WP_168976831.1">
    <property type="nucleotide sequence ID" value="NZ_JABAGO010000103.1"/>
</dbReference>
<name>A0A848D1L1_ANEAE</name>
<gene>
    <name evidence="1" type="ORF">HF838_25510</name>
</gene>
<evidence type="ECO:0000313" key="1">
    <source>
        <dbReference type="EMBL" id="NMF01546.1"/>
    </source>
</evidence>
<proteinExistence type="predicted"/>
<sequence length="67" mass="8261">MMSMWERLYPRGEVKKAVLNEPKEMIREYLDEDELEASVKYHSRIDERIEKLEKQAKRCEKRLKVYN</sequence>
<reference evidence="1 2" key="1">
    <citation type="submission" date="2020-04" db="EMBL/GenBank/DDBJ databases">
        <authorList>
            <person name="Hitch T.C.A."/>
            <person name="Wylensek D."/>
            <person name="Clavel T."/>
        </authorList>
    </citation>
    <scope>NUCLEOTIDE SEQUENCE [LARGE SCALE GENOMIC DNA]</scope>
    <source>
        <strain evidence="1 2">WB01_D5_05</strain>
    </source>
</reference>
<dbReference type="EMBL" id="JABAGO010000103">
    <property type="protein sequence ID" value="NMF01546.1"/>
    <property type="molecule type" value="Genomic_DNA"/>
</dbReference>
<dbReference type="AlphaFoldDB" id="A0A848D1L1"/>
<evidence type="ECO:0000313" key="2">
    <source>
        <dbReference type="Proteomes" id="UP000561326"/>
    </source>
</evidence>
<dbReference type="Proteomes" id="UP000561326">
    <property type="component" value="Unassembled WGS sequence"/>
</dbReference>
<comment type="caution">
    <text evidence="1">The sequence shown here is derived from an EMBL/GenBank/DDBJ whole genome shotgun (WGS) entry which is preliminary data.</text>
</comment>
<organism evidence="1 2">
    <name type="scientific">Aneurinibacillus aneurinilyticus</name>
    <name type="common">Bacillus aneurinolyticus</name>
    <dbReference type="NCBI Taxonomy" id="1391"/>
    <lineage>
        <taxon>Bacteria</taxon>
        <taxon>Bacillati</taxon>
        <taxon>Bacillota</taxon>
        <taxon>Bacilli</taxon>
        <taxon>Bacillales</taxon>
        <taxon>Paenibacillaceae</taxon>
        <taxon>Aneurinibacillus group</taxon>
        <taxon>Aneurinibacillus</taxon>
    </lineage>
</organism>
<protein>
    <submittedName>
        <fullName evidence="1">Uncharacterized protein</fullName>
    </submittedName>
</protein>
<accession>A0A848D1L1</accession>